<name>A0A820SV46_9BILA</name>
<organism evidence="1 3">
    <name type="scientific">Rotaria socialis</name>
    <dbReference type="NCBI Taxonomy" id="392032"/>
    <lineage>
        <taxon>Eukaryota</taxon>
        <taxon>Metazoa</taxon>
        <taxon>Spiralia</taxon>
        <taxon>Gnathifera</taxon>
        <taxon>Rotifera</taxon>
        <taxon>Eurotatoria</taxon>
        <taxon>Bdelloidea</taxon>
        <taxon>Philodinida</taxon>
        <taxon>Philodinidae</taxon>
        <taxon>Rotaria</taxon>
    </lineage>
</organism>
<gene>
    <name evidence="1" type="ORF">HFQ381_LOCUS24246</name>
    <name evidence="2" type="ORF">QYT958_LOCUS26314</name>
</gene>
<evidence type="ECO:0000313" key="1">
    <source>
        <dbReference type="EMBL" id="CAF4455780.1"/>
    </source>
</evidence>
<evidence type="ECO:0000313" key="3">
    <source>
        <dbReference type="Proteomes" id="UP000663851"/>
    </source>
</evidence>
<reference evidence="1" key="1">
    <citation type="submission" date="2021-02" db="EMBL/GenBank/DDBJ databases">
        <authorList>
            <person name="Nowell W R."/>
        </authorList>
    </citation>
    <scope>NUCLEOTIDE SEQUENCE</scope>
</reference>
<dbReference type="EMBL" id="CAJOBR010006227">
    <property type="protein sequence ID" value="CAF4839492.1"/>
    <property type="molecule type" value="Genomic_DNA"/>
</dbReference>
<dbReference type="EMBL" id="CAJOBO010002528">
    <property type="protein sequence ID" value="CAF4455780.1"/>
    <property type="molecule type" value="Genomic_DNA"/>
</dbReference>
<sequence length="528" mass="62216">MYSITLYKQVFDVQSNIHQLFNYSMMREDISNQHFCTMGKFIFDTYTILIDLFYSYPSTFIDKTFRKFFSGYISSRSFLPFLDEERQFLQMRIALSGQPSRKQSQVEMRIATVTTDNNYLFEESDKKQEFTIQENKKQNEFQNKLIIHYTHEKRFNTRKHDLHRIFQETFANTPIIETKLIVGNRNRKNTMKELIRKRPRQTILKNKPRAISTVAVERVILPDGDRAYLIEMLTTTYNEISTDRAQEIVYELENFYTGIRYNIGADCGPPKEIDKAFHLHIINTRSYAAFSEATFGYFLHHSPFWSAHPPSSDLRERCSNQASKFRHHGIPIVYECLWTPPACATDRTDFENSNPLWSVFDKANVLLNDLRSKKHILSSQLDKMMPKWEKVQLAYLYFIPKPHKAGTPLRPILSSMNMPTTRISKFLDELIPPIFDKLARSTRIIHGVDSIHRLEAYAANGYLKQKTYLCTFDITDLYTMLPQEKSLDILIPSTERRVRRRVSSRSSFVCSFVRMFVRPIEKQIYKLT</sequence>
<dbReference type="Proteomes" id="UP000663848">
    <property type="component" value="Unassembled WGS sequence"/>
</dbReference>
<accession>A0A820SV46</accession>
<evidence type="ECO:0008006" key="4">
    <source>
        <dbReference type="Google" id="ProtNLM"/>
    </source>
</evidence>
<dbReference type="AlphaFoldDB" id="A0A820SV46"/>
<protein>
    <recommendedName>
        <fullName evidence="4">Reverse transcriptase domain-containing protein</fullName>
    </recommendedName>
</protein>
<comment type="caution">
    <text evidence="1">The sequence shown here is derived from an EMBL/GenBank/DDBJ whole genome shotgun (WGS) entry which is preliminary data.</text>
</comment>
<evidence type="ECO:0000313" key="2">
    <source>
        <dbReference type="EMBL" id="CAF4839492.1"/>
    </source>
</evidence>
<dbReference type="Proteomes" id="UP000663851">
    <property type="component" value="Unassembled WGS sequence"/>
</dbReference>
<proteinExistence type="predicted"/>